<dbReference type="Pfam" id="PF00873">
    <property type="entry name" value="ACR_tran"/>
    <property type="match status" value="1"/>
</dbReference>
<evidence type="ECO:0000313" key="3">
    <source>
        <dbReference type="EMBL" id="MFD2513590.1"/>
    </source>
</evidence>
<keyword evidence="4" id="KW-1185">Reference proteome</keyword>
<keyword evidence="2" id="KW-0812">Transmembrane</keyword>
<dbReference type="SUPFAM" id="SSF82693">
    <property type="entry name" value="Multidrug efflux transporter AcrB pore domain, PN1, PN2, PC1 and PC2 subdomains"/>
    <property type="match status" value="2"/>
</dbReference>
<feature type="transmembrane region" description="Helical" evidence="2">
    <location>
        <begin position="385"/>
        <end position="406"/>
    </location>
</feature>
<feature type="transmembrane region" description="Helical" evidence="2">
    <location>
        <begin position="889"/>
        <end position="907"/>
    </location>
</feature>
<proteinExistence type="predicted"/>
<evidence type="ECO:0000256" key="1">
    <source>
        <dbReference type="SAM" id="MobiDB-lite"/>
    </source>
</evidence>
<dbReference type="EMBL" id="JBHULU010000009">
    <property type="protein sequence ID" value="MFD2513590.1"/>
    <property type="molecule type" value="Genomic_DNA"/>
</dbReference>
<dbReference type="PANTHER" id="PTHR32063">
    <property type="match status" value="1"/>
</dbReference>
<dbReference type="Proteomes" id="UP001597544">
    <property type="component" value="Unassembled WGS sequence"/>
</dbReference>
<dbReference type="PRINTS" id="PR00702">
    <property type="entry name" value="ACRIFLAVINRP"/>
</dbReference>
<feature type="transmembrane region" description="Helical" evidence="2">
    <location>
        <begin position="961"/>
        <end position="980"/>
    </location>
</feature>
<dbReference type="SUPFAM" id="SSF82714">
    <property type="entry name" value="Multidrug efflux transporter AcrB TolC docking domain, DN and DC subdomains"/>
    <property type="match status" value="2"/>
</dbReference>
<feature type="transmembrane region" description="Helical" evidence="2">
    <location>
        <begin position="913"/>
        <end position="940"/>
    </location>
</feature>
<dbReference type="SUPFAM" id="SSF82866">
    <property type="entry name" value="Multidrug efflux transporter AcrB transmembrane domain"/>
    <property type="match status" value="2"/>
</dbReference>
<dbReference type="PANTHER" id="PTHR32063:SF33">
    <property type="entry name" value="RND SUPERFAMILY EFFLUX PUMP PERMEASE COMPONENT"/>
    <property type="match status" value="1"/>
</dbReference>
<evidence type="ECO:0000313" key="4">
    <source>
        <dbReference type="Proteomes" id="UP001597544"/>
    </source>
</evidence>
<feature type="transmembrane region" description="Helical" evidence="2">
    <location>
        <begin position="459"/>
        <end position="482"/>
    </location>
</feature>
<evidence type="ECO:0000256" key="2">
    <source>
        <dbReference type="SAM" id="Phobius"/>
    </source>
</evidence>
<dbReference type="Gene3D" id="3.30.70.1430">
    <property type="entry name" value="Multidrug efflux transporter AcrB pore domain"/>
    <property type="match status" value="2"/>
</dbReference>
<feature type="region of interest" description="Disordered" evidence="1">
    <location>
        <begin position="1035"/>
        <end position="1055"/>
    </location>
</feature>
<organism evidence="3 4">
    <name type="scientific">Pontibacter locisalis</name>
    <dbReference type="NCBI Taxonomy" id="1719035"/>
    <lineage>
        <taxon>Bacteria</taxon>
        <taxon>Pseudomonadati</taxon>
        <taxon>Bacteroidota</taxon>
        <taxon>Cytophagia</taxon>
        <taxon>Cytophagales</taxon>
        <taxon>Hymenobacteraceae</taxon>
        <taxon>Pontibacter</taxon>
    </lineage>
</organism>
<dbReference type="Gene3D" id="3.30.70.1440">
    <property type="entry name" value="Multidrug efflux transporter AcrB pore domain"/>
    <property type="match status" value="1"/>
</dbReference>
<dbReference type="InterPro" id="IPR001036">
    <property type="entry name" value="Acrflvin-R"/>
</dbReference>
<sequence length="1055" mass="117133">MRKILAFFIRNDVLINLTILLIIVFGYFSARNLTSSFFPKQETKFIIIEAVYPGASPEEIEEGITLKIEENLQGVSGIDRVTSTSSENAANIQVELLSSADADVVLQDVKNAVDQISSFPLGLERVVVYKQEIVNFTAKIALSGDVPLEDLKEKAQKVEDDLRASDEISQITLTGYTPEEIEVAARENLLRSYGLTFEDLANAVRAANIEVTGGTIKGAERDVIIRVDNKEYYARNLEDIVVKGMPDGRLVRLRDVADVKDKFEETTDRAFFNGQPAVLLTISTLNEEDILQAAAFVRNYIDKFNQRNQQVKATLVDDATVNLRERIGLLEKNGLIGAFLVVFLLGMFLRIRLAFWVAIGIPISFLGMIILANLAGITINVLSLFGMILVIGILVDDGIVVGENIFQRYEDGESPHQAAVNGTMEVLPSIVSALTTTSIGFAFFFFIEGQLGEYFSDVSFVVISALGVSLVEVMFFLPAHLAHSKDLDRNYKPNAVKEKVANVMFWIRDNGYKPLLVFILKFKIFYVLLVLSVFIITIGAVRSKVVRTVFFPDIESNSVTVTLELPAGTTDTITESSIKRVAAAARALNQDYRQRLEQEEESEAKDVIEDVELRVGPTRNTATAVVYLAPAESRTIRSFQIASDLREKVGPIPSARKLAYETSTAFGKPISISLSSSDYEELQLASEELKAELRDMATVKDVVDNFQESQPEVGITLNEQAKLLGLNPLQVISQVRNGFFGQEAQRLQRGDDEVKVWIRYDLQDRTNREQLREMRIRTPDGRSLPLEQLVNIEEQQGPIAINHRNARREIRVDADVASLEVSSVDVISNITSNVLPEILSKYPSIDYTLEGQVRETGKLGKSAALVGPPILLLMLAMLIYTFKSYSQAISLILMLPFGLIGAIWGHYIHGLPISVLSILGFVALIGILLNDGLVFTNTLNDKLRAGAKYEKALMETGLSRFRPLVLTTITTAAGLGPLIFENSFQAQFLIPMAATVAYGLVVGSFFVGTLLPVFLFATNRAKVYATYLWTGQKPEPEDVERAVKDRRNREKYEKA</sequence>
<reference evidence="4" key="1">
    <citation type="journal article" date="2019" name="Int. J. Syst. Evol. Microbiol.">
        <title>The Global Catalogue of Microorganisms (GCM) 10K type strain sequencing project: providing services to taxonomists for standard genome sequencing and annotation.</title>
        <authorList>
            <consortium name="The Broad Institute Genomics Platform"/>
            <consortium name="The Broad Institute Genome Sequencing Center for Infectious Disease"/>
            <person name="Wu L."/>
            <person name="Ma J."/>
        </authorList>
    </citation>
    <scope>NUCLEOTIDE SEQUENCE [LARGE SCALE GENOMIC DNA]</scope>
    <source>
        <strain evidence="4">KCTC 42498</strain>
    </source>
</reference>
<feature type="transmembrane region" description="Helical" evidence="2">
    <location>
        <begin position="12"/>
        <end position="30"/>
    </location>
</feature>
<dbReference type="InterPro" id="IPR027463">
    <property type="entry name" value="AcrB_DN_DC_subdom"/>
</dbReference>
<dbReference type="Gene3D" id="3.30.70.1320">
    <property type="entry name" value="Multidrug efflux transporter AcrB pore domain like"/>
    <property type="match status" value="1"/>
</dbReference>
<feature type="transmembrane region" description="Helical" evidence="2">
    <location>
        <begin position="515"/>
        <end position="541"/>
    </location>
</feature>
<feature type="transmembrane region" description="Helical" evidence="2">
    <location>
        <begin position="992"/>
        <end position="1017"/>
    </location>
</feature>
<feature type="transmembrane region" description="Helical" evidence="2">
    <location>
        <begin position="333"/>
        <end position="349"/>
    </location>
</feature>
<dbReference type="Gene3D" id="3.30.2090.10">
    <property type="entry name" value="Multidrug efflux transporter AcrB TolC docking domain, DN and DC subdomains"/>
    <property type="match status" value="2"/>
</dbReference>
<feature type="transmembrane region" description="Helical" evidence="2">
    <location>
        <begin position="426"/>
        <end position="447"/>
    </location>
</feature>
<protein>
    <submittedName>
        <fullName evidence="3">Efflux RND transporter permease subunit</fullName>
    </submittedName>
</protein>
<feature type="transmembrane region" description="Helical" evidence="2">
    <location>
        <begin position="356"/>
        <end position="379"/>
    </location>
</feature>
<comment type="caution">
    <text evidence="3">The sequence shown here is derived from an EMBL/GenBank/DDBJ whole genome shotgun (WGS) entry which is preliminary data.</text>
</comment>
<dbReference type="Gene3D" id="1.20.1640.10">
    <property type="entry name" value="Multidrug efflux transporter AcrB transmembrane domain"/>
    <property type="match status" value="2"/>
</dbReference>
<keyword evidence="2" id="KW-1133">Transmembrane helix</keyword>
<dbReference type="RefSeq" id="WP_377504406.1">
    <property type="nucleotide sequence ID" value="NZ_JBHULU010000009.1"/>
</dbReference>
<gene>
    <name evidence="3" type="ORF">ACFSRY_06910</name>
</gene>
<accession>A0ABW5INL0</accession>
<feature type="transmembrane region" description="Helical" evidence="2">
    <location>
        <begin position="863"/>
        <end position="882"/>
    </location>
</feature>
<keyword evidence="2" id="KW-0472">Membrane</keyword>
<name>A0ABW5INL0_9BACT</name>